<reference evidence="3 4" key="1">
    <citation type="journal article" date="2019" name="Int. J. Syst. Evol. Microbiol.">
        <title>The Global Catalogue of Microorganisms (GCM) 10K type strain sequencing project: providing services to taxonomists for standard genome sequencing and annotation.</title>
        <authorList>
            <consortium name="The Broad Institute Genomics Platform"/>
            <consortium name="The Broad Institute Genome Sequencing Center for Infectious Disease"/>
            <person name="Wu L."/>
            <person name="Ma J."/>
        </authorList>
    </citation>
    <scope>NUCLEOTIDE SEQUENCE [LARGE SCALE GENOMIC DNA]</scope>
    <source>
        <strain evidence="3 4">JCM 16114</strain>
    </source>
</reference>
<keyword evidence="2" id="KW-0732">Signal</keyword>
<keyword evidence="1" id="KW-0812">Transmembrane</keyword>
<dbReference type="Proteomes" id="UP001499843">
    <property type="component" value="Unassembled WGS sequence"/>
</dbReference>
<accession>A0ABN3CQI3</accession>
<name>A0ABN3CQI3_9ACTN</name>
<evidence type="ECO:0000256" key="1">
    <source>
        <dbReference type="SAM" id="Phobius"/>
    </source>
</evidence>
<keyword evidence="4" id="KW-1185">Reference proteome</keyword>
<sequence length="267" mass="27092">MRTAVLLTWTLLSPLLGMTPAPAISLDRAQAAAGETITVTLSGWPQGNVLIELCGNDRRAGSADCAVSTGVTTVVLTTGTATASLTLAPPPAACPCVIAATGVTAATTVTTPVTLTGAPQTAAPSTAPARLDPKLTIVNTSLPDGPSWWWLFGLSGTTPLEITIRNDGAAPATDPPITLASGPKGAPGATITPPELGTIQPGEQRTVRVEVPLEAPVFGAFEVSGTIQDAVLRTGDSVYPLGLLALLAVPLHLTTAWIVFSVRVPSP</sequence>
<organism evidence="3 4">
    <name type="scientific">Nonomuraea monospora</name>
    <dbReference type="NCBI Taxonomy" id="568818"/>
    <lineage>
        <taxon>Bacteria</taxon>
        <taxon>Bacillati</taxon>
        <taxon>Actinomycetota</taxon>
        <taxon>Actinomycetes</taxon>
        <taxon>Streptosporangiales</taxon>
        <taxon>Streptosporangiaceae</taxon>
        <taxon>Nonomuraea</taxon>
    </lineage>
</organism>
<evidence type="ECO:0000313" key="4">
    <source>
        <dbReference type="Proteomes" id="UP001499843"/>
    </source>
</evidence>
<gene>
    <name evidence="3" type="ORF">GCM10009850_071540</name>
</gene>
<dbReference type="RefSeq" id="WP_344484775.1">
    <property type="nucleotide sequence ID" value="NZ_BAAAQX010000022.1"/>
</dbReference>
<keyword evidence="1" id="KW-0472">Membrane</keyword>
<proteinExistence type="predicted"/>
<protein>
    <submittedName>
        <fullName evidence="3">Uncharacterized protein</fullName>
    </submittedName>
</protein>
<keyword evidence="1" id="KW-1133">Transmembrane helix</keyword>
<feature type="signal peptide" evidence="2">
    <location>
        <begin position="1"/>
        <end position="23"/>
    </location>
</feature>
<evidence type="ECO:0000256" key="2">
    <source>
        <dbReference type="SAM" id="SignalP"/>
    </source>
</evidence>
<feature type="transmembrane region" description="Helical" evidence="1">
    <location>
        <begin position="238"/>
        <end position="260"/>
    </location>
</feature>
<dbReference type="EMBL" id="BAAAQX010000022">
    <property type="protein sequence ID" value="GAA2211694.1"/>
    <property type="molecule type" value="Genomic_DNA"/>
</dbReference>
<feature type="chain" id="PRO_5046459189" evidence="2">
    <location>
        <begin position="24"/>
        <end position="267"/>
    </location>
</feature>
<evidence type="ECO:0000313" key="3">
    <source>
        <dbReference type="EMBL" id="GAA2211694.1"/>
    </source>
</evidence>
<comment type="caution">
    <text evidence="3">The sequence shown here is derived from an EMBL/GenBank/DDBJ whole genome shotgun (WGS) entry which is preliminary data.</text>
</comment>